<evidence type="ECO:0000313" key="2">
    <source>
        <dbReference type="Proteomes" id="UP000291469"/>
    </source>
</evidence>
<reference evidence="1 2" key="1">
    <citation type="submission" date="2019-01" db="EMBL/GenBank/DDBJ databases">
        <title>Egibacter rhizosphaerae EGI 80759T.</title>
        <authorList>
            <person name="Chen D.-D."/>
            <person name="Tian Y."/>
            <person name="Jiao J.-Y."/>
            <person name="Zhang X.-T."/>
            <person name="Zhang Y.-G."/>
            <person name="Zhang Y."/>
            <person name="Xiao M."/>
            <person name="Shu W.-S."/>
            <person name="Li W.-J."/>
        </authorList>
    </citation>
    <scope>NUCLEOTIDE SEQUENCE [LARGE SCALE GENOMIC DNA]</scope>
    <source>
        <strain evidence="1 2">EGI 80759</strain>
    </source>
</reference>
<protein>
    <submittedName>
        <fullName evidence="1">Uncharacterized protein</fullName>
    </submittedName>
</protein>
<name>A0A411YBV1_9ACTN</name>
<dbReference type="AlphaFoldDB" id="A0A411YBV1"/>
<accession>A0A411YBV1</accession>
<evidence type="ECO:0000313" key="1">
    <source>
        <dbReference type="EMBL" id="QBI18733.1"/>
    </source>
</evidence>
<dbReference type="OrthoDB" id="3826692at2"/>
<keyword evidence="2" id="KW-1185">Reference proteome</keyword>
<dbReference type="Proteomes" id="UP000291469">
    <property type="component" value="Chromosome"/>
</dbReference>
<dbReference type="KEGG" id="erz:ER308_03650"/>
<gene>
    <name evidence="1" type="ORF">ER308_03650</name>
</gene>
<sequence>MGWWNRLRRYFGGADPAAVPELVERLEGRHEDVSVALVELPVQRRPSGEVALRDADATGAMLDAATDQLPHARRQGKERWSCGSCQADLGGMPGAEQRADLRVGPGKGPPFTLEVTMPGWQCWSCGAVQVASDDERANSFREAIMAAMASGGVKRS</sequence>
<organism evidence="1 2">
    <name type="scientific">Egibacter rhizosphaerae</name>
    <dbReference type="NCBI Taxonomy" id="1670831"/>
    <lineage>
        <taxon>Bacteria</taxon>
        <taxon>Bacillati</taxon>
        <taxon>Actinomycetota</taxon>
        <taxon>Nitriliruptoria</taxon>
        <taxon>Egibacterales</taxon>
        <taxon>Egibacteraceae</taxon>
        <taxon>Egibacter</taxon>
    </lineage>
</organism>
<dbReference type="RefSeq" id="WP_131153731.1">
    <property type="nucleotide sequence ID" value="NZ_CP036402.1"/>
</dbReference>
<proteinExistence type="predicted"/>
<dbReference type="EMBL" id="CP036402">
    <property type="protein sequence ID" value="QBI18733.1"/>
    <property type="molecule type" value="Genomic_DNA"/>
</dbReference>